<evidence type="ECO:0000256" key="11">
    <source>
        <dbReference type="RuleBase" id="RU003832"/>
    </source>
</evidence>
<keyword evidence="3 11" id="KW-0328">Glycosyltransferase</keyword>
<dbReference type="FunFam" id="3.40.50.11660:FF:000002">
    <property type="entry name" value="Alpha-(1,3)-fucosyltransferase"/>
    <property type="match status" value="1"/>
</dbReference>
<dbReference type="GO" id="GO:0032580">
    <property type="term" value="C:Golgi cisterna membrane"/>
    <property type="evidence" value="ECO:0007669"/>
    <property type="project" value="UniProtKB-SubCell"/>
</dbReference>
<accession>A0A6S7HI08</accession>
<evidence type="ECO:0000256" key="10">
    <source>
        <dbReference type="ARBA" id="ARBA00060399"/>
    </source>
</evidence>
<keyword evidence="8 11" id="KW-0472">Membrane</keyword>
<comment type="similarity">
    <text evidence="2 11">Belongs to the glycosyltransferase 10 family.</text>
</comment>
<organism evidence="14 15">
    <name type="scientific">Paramuricea clavata</name>
    <name type="common">Red gorgonian</name>
    <name type="synonym">Violescent sea-whip</name>
    <dbReference type="NCBI Taxonomy" id="317549"/>
    <lineage>
        <taxon>Eukaryota</taxon>
        <taxon>Metazoa</taxon>
        <taxon>Cnidaria</taxon>
        <taxon>Anthozoa</taxon>
        <taxon>Octocorallia</taxon>
        <taxon>Malacalcyonacea</taxon>
        <taxon>Plexauridae</taxon>
        <taxon>Paramuricea</taxon>
    </lineage>
</organism>
<protein>
    <recommendedName>
        <fullName evidence="11">Fucosyltransferase</fullName>
        <ecNumber evidence="11">2.4.1.-</ecNumber>
    </recommendedName>
</protein>
<dbReference type="AlphaFoldDB" id="A0A6S7HI08"/>
<evidence type="ECO:0000256" key="1">
    <source>
        <dbReference type="ARBA" id="ARBA00004922"/>
    </source>
</evidence>
<comment type="pathway">
    <text evidence="1">Protein modification; protein glycosylation.</text>
</comment>
<feature type="domain" description="Fucosyltransferase N-terminal" evidence="13">
    <location>
        <begin position="54"/>
        <end position="164"/>
    </location>
</feature>
<evidence type="ECO:0000256" key="8">
    <source>
        <dbReference type="ARBA" id="ARBA00023136"/>
    </source>
</evidence>
<feature type="domain" description="Fucosyltransferase C-terminal" evidence="12">
    <location>
        <begin position="180"/>
        <end position="356"/>
    </location>
</feature>
<dbReference type="InterPro" id="IPR001503">
    <property type="entry name" value="Glyco_trans_10"/>
</dbReference>
<proteinExistence type="inferred from homology"/>
<keyword evidence="6" id="KW-0735">Signal-anchor</keyword>
<name>A0A6S7HI08_PARCT</name>
<evidence type="ECO:0000256" key="2">
    <source>
        <dbReference type="ARBA" id="ARBA00008919"/>
    </source>
</evidence>
<evidence type="ECO:0000256" key="9">
    <source>
        <dbReference type="ARBA" id="ARBA00023180"/>
    </source>
</evidence>
<dbReference type="Pfam" id="PF00852">
    <property type="entry name" value="Glyco_transf_10"/>
    <property type="match status" value="1"/>
</dbReference>
<dbReference type="InterPro" id="IPR031481">
    <property type="entry name" value="Glyco_tran_10_N"/>
</dbReference>
<evidence type="ECO:0000259" key="13">
    <source>
        <dbReference type="Pfam" id="PF17039"/>
    </source>
</evidence>
<dbReference type="EMBL" id="CACRXK020004483">
    <property type="protein sequence ID" value="CAB4002913.1"/>
    <property type="molecule type" value="Genomic_DNA"/>
</dbReference>
<keyword evidence="9" id="KW-0325">Glycoprotein</keyword>
<evidence type="ECO:0000256" key="4">
    <source>
        <dbReference type="ARBA" id="ARBA00022679"/>
    </source>
</evidence>
<keyword evidence="11" id="KW-0333">Golgi apparatus</keyword>
<gene>
    <name evidence="14" type="ORF">PACLA_8A077638</name>
</gene>
<comment type="subcellular location">
    <subcellularLocation>
        <location evidence="10">Endomembrane system</location>
        <topology evidence="10">Single-pass type II membrane protein</topology>
    </subcellularLocation>
    <subcellularLocation>
        <location evidence="11">Golgi apparatus</location>
        <location evidence="11">Golgi stack membrane</location>
        <topology evidence="11">Single-pass type II membrane protein</topology>
    </subcellularLocation>
</comment>
<dbReference type="PANTHER" id="PTHR11929:SF194">
    <property type="entry name" value="ALPHA-(1,3)-FUCOSYLTRANSFERASE 10"/>
    <property type="match status" value="1"/>
</dbReference>
<reference evidence="14" key="1">
    <citation type="submission" date="2020-04" db="EMBL/GenBank/DDBJ databases">
        <authorList>
            <person name="Alioto T."/>
            <person name="Alioto T."/>
            <person name="Gomez Garrido J."/>
        </authorList>
    </citation>
    <scope>NUCLEOTIDE SEQUENCE</scope>
    <source>
        <strain evidence="14">A484AB</strain>
    </source>
</reference>
<keyword evidence="4 11" id="KW-0808">Transferase</keyword>
<evidence type="ECO:0000313" key="14">
    <source>
        <dbReference type="EMBL" id="CAB4002913.1"/>
    </source>
</evidence>
<dbReference type="OrthoDB" id="5989014at2759"/>
<keyword evidence="7 11" id="KW-1133">Transmembrane helix</keyword>
<evidence type="ECO:0000259" key="12">
    <source>
        <dbReference type="Pfam" id="PF00852"/>
    </source>
</evidence>
<dbReference type="PANTHER" id="PTHR11929">
    <property type="entry name" value="ALPHA- 1,3 -FUCOSYLTRANSFERASE"/>
    <property type="match status" value="1"/>
</dbReference>
<dbReference type="InterPro" id="IPR055270">
    <property type="entry name" value="Glyco_tran_10_C"/>
</dbReference>
<dbReference type="InterPro" id="IPR038577">
    <property type="entry name" value="GT10-like_C_sf"/>
</dbReference>
<dbReference type="Gene3D" id="3.40.50.11660">
    <property type="entry name" value="Glycosyl transferase family 10, C-terminal domain"/>
    <property type="match status" value="1"/>
</dbReference>
<dbReference type="Pfam" id="PF17039">
    <property type="entry name" value="Glyco_tran_10_N"/>
    <property type="match status" value="1"/>
</dbReference>
<keyword evidence="15" id="KW-1185">Reference proteome</keyword>
<evidence type="ECO:0000313" key="15">
    <source>
        <dbReference type="Proteomes" id="UP001152795"/>
    </source>
</evidence>
<evidence type="ECO:0000256" key="7">
    <source>
        <dbReference type="ARBA" id="ARBA00022989"/>
    </source>
</evidence>
<evidence type="ECO:0000256" key="3">
    <source>
        <dbReference type="ARBA" id="ARBA00022676"/>
    </source>
</evidence>
<sequence>MKVRLYICLISLSAVGVVLLLFEMLTLNNYAVFWAKESVPQSVEAGSLRTVNSSILILYWTTVFGHKVNITGSDEQYRWPFFALGENCPVKCELTTNKSRVGEASAIVIHGRNTEEMPTSSQYNTVPWIFHVNESPRFTTAFLNKNIMQKFSYLATQRLDSDFPCSLFLKPKLAKPVPFAQKTGLSIAIYSHCENVRTIYLHRLMKYMQVDSYGKCLQNKPRIPPGHRLDTVMAKYKFVFAFPNSDCDYYMTEKIYLALSSGSVPVWMGTDTIDEILQWGNLKQSVIKVRDFRSPRQLAQYLTWLSQNETEYNKFLKWKYKGFEFPKEYYSSNIGKWWEGGPLYCRVCMKIAKDKHVRSGLNVDKCDGKERRTLEKWIRE</sequence>
<evidence type="ECO:0000256" key="5">
    <source>
        <dbReference type="ARBA" id="ARBA00022692"/>
    </source>
</evidence>
<dbReference type="Proteomes" id="UP001152795">
    <property type="component" value="Unassembled WGS sequence"/>
</dbReference>
<feature type="transmembrane region" description="Helical" evidence="11">
    <location>
        <begin position="5"/>
        <end position="22"/>
    </location>
</feature>
<dbReference type="GO" id="GO:0046920">
    <property type="term" value="F:alpha-(1-&gt;3)-fucosyltransferase activity"/>
    <property type="evidence" value="ECO:0007669"/>
    <property type="project" value="TreeGrafter"/>
</dbReference>
<keyword evidence="5 11" id="KW-0812">Transmembrane</keyword>
<dbReference type="SUPFAM" id="SSF53756">
    <property type="entry name" value="UDP-Glycosyltransferase/glycogen phosphorylase"/>
    <property type="match status" value="1"/>
</dbReference>
<comment type="caution">
    <text evidence="14">The sequence shown here is derived from an EMBL/GenBank/DDBJ whole genome shotgun (WGS) entry which is preliminary data.</text>
</comment>
<evidence type="ECO:0000256" key="6">
    <source>
        <dbReference type="ARBA" id="ARBA00022968"/>
    </source>
</evidence>
<dbReference type="EC" id="2.4.1.-" evidence="11"/>
<dbReference type="UniPathway" id="UPA00378"/>